<dbReference type="AlphaFoldDB" id="A0A4R6JA87"/>
<accession>A0A4R6JA87</accession>
<feature type="transmembrane region" description="Helical" evidence="1">
    <location>
        <begin position="12"/>
        <end position="34"/>
    </location>
</feature>
<organism evidence="2 3">
    <name type="scientific">Paractinoplanes brasiliensis</name>
    <dbReference type="NCBI Taxonomy" id="52695"/>
    <lineage>
        <taxon>Bacteria</taxon>
        <taxon>Bacillati</taxon>
        <taxon>Actinomycetota</taxon>
        <taxon>Actinomycetes</taxon>
        <taxon>Micromonosporales</taxon>
        <taxon>Micromonosporaceae</taxon>
        <taxon>Paractinoplanes</taxon>
    </lineage>
</organism>
<dbReference type="EMBL" id="SNWR01000002">
    <property type="protein sequence ID" value="TDO32593.1"/>
    <property type="molecule type" value="Genomic_DNA"/>
</dbReference>
<keyword evidence="1" id="KW-0472">Membrane</keyword>
<reference evidence="2 3" key="1">
    <citation type="submission" date="2019-03" db="EMBL/GenBank/DDBJ databases">
        <title>Sequencing the genomes of 1000 actinobacteria strains.</title>
        <authorList>
            <person name="Klenk H.-P."/>
        </authorList>
    </citation>
    <scope>NUCLEOTIDE SEQUENCE [LARGE SCALE GENOMIC DNA]</scope>
    <source>
        <strain evidence="2 3">DSM 43805</strain>
    </source>
</reference>
<keyword evidence="3" id="KW-1185">Reference proteome</keyword>
<dbReference type="Proteomes" id="UP000294901">
    <property type="component" value="Unassembled WGS sequence"/>
</dbReference>
<keyword evidence="1" id="KW-0812">Transmembrane</keyword>
<keyword evidence="1" id="KW-1133">Transmembrane helix</keyword>
<proteinExistence type="predicted"/>
<evidence type="ECO:0000256" key="1">
    <source>
        <dbReference type="SAM" id="Phobius"/>
    </source>
</evidence>
<comment type="caution">
    <text evidence="2">The sequence shown here is derived from an EMBL/GenBank/DDBJ whole genome shotgun (WGS) entry which is preliminary data.</text>
</comment>
<sequence length="38" mass="3715">MIAFGVSAAFPLFGLAATVAGVAVLAKAGAVAVVRRLK</sequence>
<gene>
    <name evidence="2" type="ORF">C8E87_8060</name>
</gene>
<name>A0A4R6JA87_9ACTN</name>
<evidence type="ECO:0000313" key="2">
    <source>
        <dbReference type="EMBL" id="TDO32593.1"/>
    </source>
</evidence>
<protein>
    <submittedName>
        <fullName evidence="2">Uncharacterized protein</fullName>
    </submittedName>
</protein>
<evidence type="ECO:0000313" key="3">
    <source>
        <dbReference type="Proteomes" id="UP000294901"/>
    </source>
</evidence>